<dbReference type="AlphaFoldDB" id="A0A8C4V492"/>
<proteinExistence type="predicted"/>
<name>A0A8C4V492_FALTI</name>
<evidence type="ECO:0000313" key="2">
    <source>
        <dbReference type="Proteomes" id="UP000694562"/>
    </source>
</evidence>
<keyword evidence="2" id="KW-1185">Reference proteome</keyword>
<reference evidence="1" key="2">
    <citation type="submission" date="2025-09" db="UniProtKB">
        <authorList>
            <consortium name="Ensembl"/>
        </authorList>
    </citation>
    <scope>IDENTIFICATION</scope>
</reference>
<protein>
    <submittedName>
        <fullName evidence="1">Uncharacterized protein</fullName>
    </submittedName>
</protein>
<evidence type="ECO:0000313" key="1">
    <source>
        <dbReference type="Ensembl" id="ENSFTIP00000021945.1"/>
    </source>
</evidence>
<dbReference type="Proteomes" id="UP000694562">
    <property type="component" value="Unplaced"/>
</dbReference>
<reference evidence="1" key="1">
    <citation type="submission" date="2025-08" db="UniProtKB">
        <authorList>
            <consortium name="Ensembl"/>
        </authorList>
    </citation>
    <scope>IDENTIFICATION</scope>
</reference>
<organism evidence="1 2">
    <name type="scientific">Falco tinnunculus</name>
    <name type="common">Common kestrel</name>
    <dbReference type="NCBI Taxonomy" id="100819"/>
    <lineage>
        <taxon>Eukaryota</taxon>
        <taxon>Metazoa</taxon>
        <taxon>Chordata</taxon>
        <taxon>Craniata</taxon>
        <taxon>Vertebrata</taxon>
        <taxon>Euteleostomi</taxon>
        <taxon>Archelosauria</taxon>
        <taxon>Archosauria</taxon>
        <taxon>Dinosauria</taxon>
        <taxon>Saurischia</taxon>
        <taxon>Theropoda</taxon>
        <taxon>Coelurosauria</taxon>
        <taxon>Aves</taxon>
        <taxon>Neognathae</taxon>
        <taxon>Neoaves</taxon>
        <taxon>Telluraves</taxon>
        <taxon>Australaves</taxon>
        <taxon>Falconiformes</taxon>
        <taxon>Falconidae</taxon>
        <taxon>Falco</taxon>
    </lineage>
</organism>
<sequence>MLLLYLFAESVTCHRFLTSWAYIDAVKVNLISLHIKNRIAIQPPLPSILKVYLHDVLMHVVFLISSFGANMSPFCLFATVGALCVLGRISVLSSGELREGQYGSRAGLSPFYVFCKLKSCCQVRQATLRPFCGAKGKSLSLSVAADSQGKKILSWESFQNTSKLFGALISRYGCEALWSYIRCDCATICIKIWLLCIFLYVTFLEVEGRGGEFIFFES</sequence>
<dbReference type="Ensembl" id="ENSFTIT00000022859.1">
    <property type="protein sequence ID" value="ENSFTIP00000021945.1"/>
    <property type="gene ID" value="ENSFTIG00000014237.1"/>
</dbReference>
<accession>A0A8C4V492</accession>